<feature type="domain" description="AB hydrolase-1" evidence="1">
    <location>
        <begin position="83"/>
        <end position="320"/>
    </location>
</feature>
<dbReference type="PANTHER" id="PTHR37017:SF8">
    <property type="entry name" value="AB HYDROLASE-1 DOMAIN-CONTAINING PROTEIN"/>
    <property type="match status" value="1"/>
</dbReference>
<comment type="caution">
    <text evidence="2">The sequence shown here is derived from an EMBL/GenBank/DDBJ whole genome shotgun (WGS) entry which is preliminary data.</text>
</comment>
<dbReference type="Pfam" id="PF12697">
    <property type="entry name" value="Abhydrolase_6"/>
    <property type="match status" value="1"/>
</dbReference>
<evidence type="ECO:0000313" key="3">
    <source>
        <dbReference type="Proteomes" id="UP001600888"/>
    </source>
</evidence>
<dbReference type="SUPFAM" id="SSF53474">
    <property type="entry name" value="alpha/beta-Hydrolases"/>
    <property type="match status" value="1"/>
</dbReference>
<keyword evidence="3" id="KW-1185">Reference proteome</keyword>
<proteinExistence type="predicted"/>
<dbReference type="EMBL" id="JBAWTH010000041">
    <property type="protein sequence ID" value="KAL2283719.1"/>
    <property type="molecule type" value="Genomic_DNA"/>
</dbReference>
<gene>
    <name evidence="2" type="ORF">FJTKL_09761</name>
</gene>
<dbReference type="InterPro" id="IPR000073">
    <property type="entry name" value="AB_hydrolase_1"/>
</dbReference>
<dbReference type="PANTHER" id="PTHR37017">
    <property type="entry name" value="AB HYDROLASE-1 DOMAIN-CONTAINING PROTEIN-RELATED"/>
    <property type="match status" value="1"/>
</dbReference>
<accession>A0ABR4EMP6</accession>
<organism evidence="2 3">
    <name type="scientific">Diaporthe vaccinii</name>
    <dbReference type="NCBI Taxonomy" id="105482"/>
    <lineage>
        <taxon>Eukaryota</taxon>
        <taxon>Fungi</taxon>
        <taxon>Dikarya</taxon>
        <taxon>Ascomycota</taxon>
        <taxon>Pezizomycotina</taxon>
        <taxon>Sordariomycetes</taxon>
        <taxon>Sordariomycetidae</taxon>
        <taxon>Diaporthales</taxon>
        <taxon>Diaporthaceae</taxon>
        <taxon>Diaporthe</taxon>
        <taxon>Diaporthe eres species complex</taxon>
    </lineage>
</organism>
<dbReference type="Gene3D" id="3.40.50.1820">
    <property type="entry name" value="alpha/beta hydrolase"/>
    <property type="match status" value="1"/>
</dbReference>
<dbReference type="InterPro" id="IPR052897">
    <property type="entry name" value="Sec-Metab_Biosynth_Hydrolase"/>
</dbReference>
<evidence type="ECO:0000259" key="1">
    <source>
        <dbReference type="Pfam" id="PF12697"/>
    </source>
</evidence>
<evidence type="ECO:0000313" key="2">
    <source>
        <dbReference type="EMBL" id="KAL2283719.1"/>
    </source>
</evidence>
<dbReference type="Proteomes" id="UP001600888">
    <property type="component" value="Unassembled WGS sequence"/>
</dbReference>
<name>A0ABR4EMP6_9PEZI</name>
<protein>
    <recommendedName>
        <fullName evidence="1">AB hydrolase-1 domain-containing protein</fullName>
    </recommendedName>
</protein>
<reference evidence="2 3" key="1">
    <citation type="submission" date="2024-03" db="EMBL/GenBank/DDBJ databases">
        <title>A high-quality draft genome sequence of Diaporthe vaccinii, a causative agent of upright dieback and viscid rot disease in cranberry plants.</title>
        <authorList>
            <person name="Sarrasin M."/>
            <person name="Lang B.F."/>
            <person name="Burger G."/>
        </authorList>
    </citation>
    <scope>NUCLEOTIDE SEQUENCE [LARGE SCALE GENOMIC DNA]</scope>
    <source>
        <strain evidence="2 3">IS7</strain>
    </source>
</reference>
<sequence>MVGFQGCNHIQPELREALADNQLPARLSATHLYLPPWPAQSCASESIQLEPPIILSPLSHPTLYHCTPLSQAPNMSFTNAPVILLVPGAFGTPASYDPLLPYLHKAGFVTHPGPYASSNPTDPSTATCANDIASLRDVLLPLVEQGKDVVIFAHSFGGIVAGGAAKSLDKQTRKSQGQAGGVIGLVYIAGNIVLDNESLADVSGGQYPPFIKLDKPSKGLALIEPAMDVLYNDCDPARTAELTGAMVPHAYSAFETKSTAPAWADAGFDGRRAYIRTLDDCCNPVFVQDIWLERTNVQWKVIDFKTGHMPFISQPEALASEVVQLVQGFAAL</sequence>
<dbReference type="InterPro" id="IPR029058">
    <property type="entry name" value="AB_hydrolase_fold"/>
</dbReference>